<name>A0A8H5YYN4_9HYPO</name>
<evidence type="ECO:0000313" key="3">
    <source>
        <dbReference type="Proteomes" id="UP000544331"/>
    </source>
</evidence>
<protein>
    <submittedName>
        <fullName evidence="2">Uncharacterized protein</fullName>
    </submittedName>
</protein>
<organism evidence="2 3">
    <name type="scientific">Fusarium mundagurra</name>
    <dbReference type="NCBI Taxonomy" id="1567541"/>
    <lineage>
        <taxon>Eukaryota</taxon>
        <taxon>Fungi</taxon>
        <taxon>Dikarya</taxon>
        <taxon>Ascomycota</taxon>
        <taxon>Pezizomycotina</taxon>
        <taxon>Sordariomycetes</taxon>
        <taxon>Hypocreomycetidae</taxon>
        <taxon>Hypocreales</taxon>
        <taxon>Nectriaceae</taxon>
        <taxon>Fusarium</taxon>
        <taxon>Fusarium fujikuroi species complex</taxon>
    </lineage>
</organism>
<dbReference type="Proteomes" id="UP000544331">
    <property type="component" value="Unassembled WGS sequence"/>
</dbReference>
<feature type="compositionally biased region" description="Low complexity" evidence="1">
    <location>
        <begin position="191"/>
        <end position="207"/>
    </location>
</feature>
<gene>
    <name evidence="2" type="ORF">FMUND_3807</name>
</gene>
<evidence type="ECO:0000313" key="2">
    <source>
        <dbReference type="EMBL" id="KAF5721059.1"/>
    </source>
</evidence>
<dbReference type="EMBL" id="JAAOAN010000121">
    <property type="protein sequence ID" value="KAF5721059.1"/>
    <property type="molecule type" value="Genomic_DNA"/>
</dbReference>
<sequence>MSPLQNRGRSAATGLEDRTKAFRVTDHKWVNGHLRHRVHWAGQRAERSTWRYGEANVDRNPGIWFIGMREAVKYHREAKLIMPSVMRRLVKAQGLKHGQDYIFLHDLPKAWLKTDDEHPIPTHLLSRSSPTMSEIEGIVASRAVIAMDVTEPDPHESRDGNKPAFDIKRPKPILQIRDNLLYCTFSRCSRRAPSSGSSQRMSPSFRSPEGRADLISLNQEPNTSTPTASDAAGSSTAAQSPPPMQSSAQASAEGDAVPAPADTEGLWCVSCFLNSIHDLMRADMLSCEGSTGCGNCRMMKGECQAMGGIMVPIARQLSAACLELEFAATDEQRAKAQHELLILKLKAIGEFRVAIREAADKVFNP</sequence>
<feature type="compositionally biased region" description="Low complexity" evidence="1">
    <location>
        <begin position="223"/>
        <end position="252"/>
    </location>
</feature>
<dbReference type="OrthoDB" id="10623563at2759"/>
<keyword evidence="3" id="KW-1185">Reference proteome</keyword>
<dbReference type="AlphaFoldDB" id="A0A8H5YYN4"/>
<accession>A0A8H5YYN4</accession>
<evidence type="ECO:0000256" key="1">
    <source>
        <dbReference type="SAM" id="MobiDB-lite"/>
    </source>
</evidence>
<comment type="caution">
    <text evidence="2">The sequence shown here is derived from an EMBL/GenBank/DDBJ whole genome shotgun (WGS) entry which is preliminary data.</text>
</comment>
<reference evidence="2 3" key="1">
    <citation type="submission" date="2020-05" db="EMBL/GenBank/DDBJ databases">
        <title>Identification and distribution of gene clusters putatively required for synthesis of sphingolipid metabolism inhibitors in phylogenetically diverse species of the filamentous fungus Fusarium.</title>
        <authorList>
            <person name="Kim H.-S."/>
            <person name="Busman M."/>
            <person name="Brown D.W."/>
            <person name="Divon H."/>
            <person name="Uhlig S."/>
            <person name="Proctor R.H."/>
        </authorList>
    </citation>
    <scope>NUCLEOTIDE SEQUENCE [LARGE SCALE GENOMIC DNA]</scope>
    <source>
        <strain evidence="2 3">NRRL 66235</strain>
    </source>
</reference>
<feature type="region of interest" description="Disordered" evidence="1">
    <location>
        <begin position="189"/>
        <end position="258"/>
    </location>
</feature>
<proteinExistence type="predicted"/>